<evidence type="ECO:0000313" key="1">
    <source>
        <dbReference type="EMBL" id="MEW9310231.1"/>
    </source>
</evidence>
<reference evidence="1 2" key="1">
    <citation type="submission" date="2024-07" db="EMBL/GenBank/DDBJ databases">
        <title>Description of Labrys sedimenti sp. nov., isolated from a diclofenac-degrading enrichment culture.</title>
        <authorList>
            <person name="Tancsics A."/>
            <person name="Csepanyi A."/>
        </authorList>
    </citation>
    <scope>NUCLEOTIDE SEQUENCE [LARGE SCALE GENOMIC DNA]</scope>
    <source>
        <strain evidence="1 2">LMG 23578</strain>
    </source>
</reference>
<sequence>MSAFSVTLRKGLARHGVRALFAGVGLVALAGCSLFDVWTGDPAVSLPDSGSWVVLPMRAFVSRENIRVDGLQLCTKMRCGYDAAIERFTVTGPDALAIERSLAEPKRLAALLAKSDPKSKMPPPTVSVDSFGSGGWQGIQLAMTGGKKAHHINAYAVGQRKADETSFIVVIAGEPRIARKLIDEATQ</sequence>
<organism evidence="1 2">
    <name type="scientific">Labrys neptuniae</name>
    <dbReference type="NCBI Taxonomy" id="376174"/>
    <lineage>
        <taxon>Bacteria</taxon>
        <taxon>Pseudomonadati</taxon>
        <taxon>Pseudomonadota</taxon>
        <taxon>Alphaproteobacteria</taxon>
        <taxon>Hyphomicrobiales</taxon>
        <taxon>Xanthobacteraceae</taxon>
        <taxon>Labrys</taxon>
    </lineage>
</organism>
<comment type="caution">
    <text evidence="1">The sequence shown here is derived from an EMBL/GenBank/DDBJ whole genome shotgun (WGS) entry which is preliminary data.</text>
</comment>
<proteinExistence type="predicted"/>
<accession>A0ABV3PX15</accession>
<gene>
    <name evidence="1" type="ORF">ABXS05_32135</name>
</gene>
<name>A0ABV3PX15_9HYPH</name>
<evidence type="ECO:0000313" key="2">
    <source>
        <dbReference type="Proteomes" id="UP001555786"/>
    </source>
</evidence>
<dbReference type="RefSeq" id="WP_367626713.1">
    <property type="nucleotide sequence ID" value="NZ_JBFNQD010000023.1"/>
</dbReference>
<protein>
    <recommendedName>
        <fullName evidence="3">Transmembrane protein</fullName>
    </recommendedName>
</protein>
<dbReference type="Proteomes" id="UP001555786">
    <property type="component" value="Unassembled WGS sequence"/>
</dbReference>
<dbReference type="EMBL" id="JBFNQD010000023">
    <property type="protein sequence ID" value="MEW9310231.1"/>
    <property type="molecule type" value="Genomic_DNA"/>
</dbReference>
<keyword evidence="2" id="KW-1185">Reference proteome</keyword>
<evidence type="ECO:0008006" key="3">
    <source>
        <dbReference type="Google" id="ProtNLM"/>
    </source>
</evidence>